<dbReference type="Pfam" id="PF13302">
    <property type="entry name" value="Acetyltransf_3"/>
    <property type="match status" value="1"/>
</dbReference>
<reference evidence="2 3" key="1">
    <citation type="submission" date="2022-09" db="EMBL/GenBank/DDBJ databases">
        <title>New species of Phenylobacterium.</title>
        <authorList>
            <person name="Mieszkin S."/>
        </authorList>
    </citation>
    <scope>NUCLEOTIDE SEQUENCE [LARGE SCALE GENOMIC DNA]</scope>
    <source>
        <strain evidence="2 3">HK31-G</strain>
    </source>
</reference>
<dbReference type="RefSeq" id="WP_377369147.1">
    <property type="nucleotide sequence ID" value="NZ_JAOTJD010000012.1"/>
</dbReference>
<dbReference type="Gene3D" id="3.40.630.30">
    <property type="match status" value="1"/>
</dbReference>
<proteinExistence type="predicted"/>
<dbReference type="PROSITE" id="PS51186">
    <property type="entry name" value="GNAT"/>
    <property type="match status" value="1"/>
</dbReference>
<dbReference type="InterPro" id="IPR016181">
    <property type="entry name" value="Acyl_CoA_acyltransferase"/>
</dbReference>
<name>A0ABW6CPY6_9CAUL</name>
<evidence type="ECO:0000259" key="1">
    <source>
        <dbReference type="PROSITE" id="PS51186"/>
    </source>
</evidence>
<accession>A0ABW6CPY6</accession>
<dbReference type="InterPro" id="IPR000182">
    <property type="entry name" value="GNAT_dom"/>
</dbReference>
<sequence length="176" mass="19583">MITTERTILRPWRDEDLDPFAAMLADPEVQADAGGPVDRDAAAAKMARYRAAHDRLGYTRWVVTDHAGAFLGYVGIMPIDTWHPRSPNVEIGWRLTRGSWGFGIATEAARASLIDGFTRCGLDEVLSYTAPDNHRSQAVMRKLGLQREETLDFTSTHEGQSWSGLVWVARPGGFRP</sequence>
<evidence type="ECO:0000313" key="3">
    <source>
        <dbReference type="Proteomes" id="UP001598130"/>
    </source>
</evidence>
<dbReference type="InterPro" id="IPR051531">
    <property type="entry name" value="N-acetyltransferase"/>
</dbReference>
<dbReference type="SUPFAM" id="SSF55729">
    <property type="entry name" value="Acyl-CoA N-acyltransferases (Nat)"/>
    <property type="match status" value="1"/>
</dbReference>
<comment type="caution">
    <text evidence="2">The sequence shown here is derived from an EMBL/GenBank/DDBJ whole genome shotgun (WGS) entry which is preliminary data.</text>
</comment>
<evidence type="ECO:0000313" key="2">
    <source>
        <dbReference type="EMBL" id="MFD3263885.1"/>
    </source>
</evidence>
<dbReference type="Proteomes" id="UP001598130">
    <property type="component" value="Unassembled WGS sequence"/>
</dbReference>
<dbReference type="PANTHER" id="PTHR43792:SF1">
    <property type="entry name" value="N-ACETYLTRANSFERASE DOMAIN-CONTAINING PROTEIN"/>
    <property type="match status" value="1"/>
</dbReference>
<keyword evidence="3" id="KW-1185">Reference proteome</keyword>
<protein>
    <submittedName>
        <fullName evidence="2">GNAT family N-acetyltransferase</fullName>
    </submittedName>
</protein>
<dbReference type="EMBL" id="JAOTJD010000012">
    <property type="protein sequence ID" value="MFD3263885.1"/>
    <property type="molecule type" value="Genomic_DNA"/>
</dbReference>
<dbReference type="PANTHER" id="PTHR43792">
    <property type="entry name" value="GNAT FAMILY, PUTATIVE (AFU_ORTHOLOGUE AFUA_3G00765)-RELATED-RELATED"/>
    <property type="match status" value="1"/>
</dbReference>
<feature type="domain" description="N-acetyltransferase" evidence="1">
    <location>
        <begin position="7"/>
        <end position="173"/>
    </location>
</feature>
<organism evidence="2 3">
    <name type="scientific">Phenylobacterium ferrooxidans</name>
    <dbReference type="NCBI Taxonomy" id="2982689"/>
    <lineage>
        <taxon>Bacteria</taxon>
        <taxon>Pseudomonadati</taxon>
        <taxon>Pseudomonadota</taxon>
        <taxon>Alphaproteobacteria</taxon>
        <taxon>Caulobacterales</taxon>
        <taxon>Caulobacteraceae</taxon>
        <taxon>Phenylobacterium</taxon>
    </lineage>
</organism>
<gene>
    <name evidence="2" type="ORF">OCL97_07925</name>
</gene>